<protein>
    <recommendedName>
        <fullName evidence="3">Asp23/Gls24 family envelope stress response protein</fullName>
    </recommendedName>
</protein>
<organism evidence="1 2">
    <name type="scientific">Streptomyces seoulensis</name>
    <dbReference type="NCBI Taxonomy" id="73044"/>
    <lineage>
        <taxon>Bacteria</taxon>
        <taxon>Bacillati</taxon>
        <taxon>Actinomycetota</taxon>
        <taxon>Actinomycetes</taxon>
        <taxon>Kitasatosporales</taxon>
        <taxon>Streptomycetaceae</taxon>
        <taxon>Streptomyces</taxon>
    </lineage>
</organism>
<keyword evidence="2" id="KW-1185">Reference proteome</keyword>
<dbReference type="KEGG" id="sseo:D0Z67_28830"/>
<dbReference type="RefSeq" id="WP_031179553.1">
    <property type="nucleotide sequence ID" value="NZ_CP032229.1"/>
</dbReference>
<evidence type="ECO:0008006" key="3">
    <source>
        <dbReference type="Google" id="ProtNLM"/>
    </source>
</evidence>
<evidence type="ECO:0000313" key="2">
    <source>
        <dbReference type="Proteomes" id="UP000292547"/>
    </source>
</evidence>
<dbReference type="GeneID" id="300102912"/>
<name>A0A4P6U6M4_STRSO</name>
<reference evidence="1 2" key="1">
    <citation type="submission" date="2018-08" db="EMBL/GenBank/DDBJ databases">
        <title>The complete genome sequence of Streptomyces seoulensis, a pioneer strain for nickel superoxide dismutase discovery.</title>
        <authorList>
            <person name="Shin J."/>
            <person name="Lee J.-S."/>
            <person name="Lee E.-J."/>
            <person name="Youn H.-D."/>
        </authorList>
    </citation>
    <scope>NUCLEOTIDE SEQUENCE [LARGE SCALE GENOMIC DNA]</scope>
    <source>
        <strain evidence="1 2">KCTC 9819</strain>
    </source>
</reference>
<proteinExistence type="predicted"/>
<dbReference type="AlphaFoldDB" id="A0A4P6U6M4"/>
<gene>
    <name evidence="1" type="ORF">D0Z67_28830</name>
</gene>
<dbReference type="Proteomes" id="UP000292547">
    <property type="component" value="Chromosome"/>
</dbReference>
<accession>A0A4P6U6M4</accession>
<sequence length="116" mass="12007">MTDRALRTTLTEEIASAVGSVPGVAFLRPGLGGRLRSALPRGAGAANGGRAVPSGVRLSRPDEAGPWRVEIHVVARGQVRTLDVARDVVRAVQVRLAGLLPGQEAPKVTVTVTGLV</sequence>
<dbReference type="STRING" id="73044.GCA_000725795_00713"/>
<dbReference type="EMBL" id="CP032229">
    <property type="protein sequence ID" value="QBJ93878.1"/>
    <property type="molecule type" value="Genomic_DNA"/>
</dbReference>
<evidence type="ECO:0000313" key="1">
    <source>
        <dbReference type="EMBL" id="QBJ93878.1"/>
    </source>
</evidence>
<dbReference type="OrthoDB" id="4328424at2"/>